<accession>A0A174PL36</accession>
<dbReference type="EMBL" id="CZBP01000001">
    <property type="protein sequence ID" value="CUP59510.1"/>
    <property type="molecule type" value="Genomic_DNA"/>
</dbReference>
<dbReference type="AlphaFoldDB" id="A0A174PL36"/>
<organism evidence="1 2">
    <name type="scientific">Blautia obeum</name>
    <dbReference type="NCBI Taxonomy" id="40520"/>
    <lineage>
        <taxon>Bacteria</taxon>
        <taxon>Bacillati</taxon>
        <taxon>Bacillota</taxon>
        <taxon>Clostridia</taxon>
        <taxon>Lachnospirales</taxon>
        <taxon>Lachnospiraceae</taxon>
        <taxon>Blautia</taxon>
    </lineage>
</organism>
<gene>
    <name evidence="1" type="ORF">ERS852569_00104</name>
</gene>
<name>A0A174PL36_9FIRM</name>
<protein>
    <submittedName>
        <fullName evidence="1">Uncharacterized protein</fullName>
    </submittedName>
</protein>
<proteinExistence type="predicted"/>
<dbReference type="Proteomes" id="UP000095762">
    <property type="component" value="Unassembled WGS sequence"/>
</dbReference>
<dbReference type="RefSeq" id="WP_055059141.1">
    <property type="nucleotide sequence ID" value="NZ_CZBP01000001.1"/>
</dbReference>
<evidence type="ECO:0000313" key="1">
    <source>
        <dbReference type="EMBL" id="CUP59510.1"/>
    </source>
</evidence>
<sequence length="168" mass="19723">MELVLEYKGLSLIKKYDKYYIRFIGGQREEYPCDLAISNKEAMSVISSNEAIKNVRDEYKKKVEWTSRYFIDSFLADYMFYECNMSEKRINTNIDKLNRHVDIKFELYETLIYEKFPIAGAITVCGYTAESLKKSTYLSILGSYNFLIYILEDEKNALENLSKGLPIK</sequence>
<evidence type="ECO:0000313" key="2">
    <source>
        <dbReference type="Proteomes" id="UP000095762"/>
    </source>
</evidence>
<reference evidence="1 2" key="1">
    <citation type="submission" date="2015-09" db="EMBL/GenBank/DDBJ databases">
        <authorList>
            <consortium name="Pathogen Informatics"/>
        </authorList>
    </citation>
    <scope>NUCLEOTIDE SEQUENCE [LARGE SCALE GENOMIC DNA]</scope>
    <source>
        <strain evidence="1 2">2789STDY5834957</strain>
    </source>
</reference>